<protein>
    <submittedName>
        <fullName evidence="1">Uncharacterized protein</fullName>
    </submittedName>
</protein>
<evidence type="ECO:0000313" key="2">
    <source>
        <dbReference type="Proteomes" id="UP000266673"/>
    </source>
</evidence>
<name>A0A397VTE6_9GLOM</name>
<reference evidence="1 2" key="1">
    <citation type="submission" date="2018-06" db="EMBL/GenBank/DDBJ databases">
        <title>Comparative genomics reveals the genomic features of Rhizophagus irregularis, R. cerebriforme, R. diaphanum and Gigaspora rosea, and their symbiotic lifestyle signature.</title>
        <authorList>
            <person name="Morin E."/>
            <person name="San Clemente H."/>
            <person name="Chen E.C.H."/>
            <person name="De La Providencia I."/>
            <person name="Hainaut M."/>
            <person name="Kuo A."/>
            <person name="Kohler A."/>
            <person name="Murat C."/>
            <person name="Tang N."/>
            <person name="Roy S."/>
            <person name="Loubradou J."/>
            <person name="Henrissat B."/>
            <person name="Grigoriev I.V."/>
            <person name="Corradi N."/>
            <person name="Roux C."/>
            <person name="Martin F.M."/>
        </authorList>
    </citation>
    <scope>NUCLEOTIDE SEQUENCE [LARGE SCALE GENOMIC DNA]</scope>
    <source>
        <strain evidence="1 2">DAOM 194757</strain>
    </source>
</reference>
<accession>A0A397VTE6</accession>
<dbReference type="Proteomes" id="UP000266673">
    <property type="component" value="Unassembled WGS sequence"/>
</dbReference>
<gene>
    <name evidence="1" type="ORF">C2G38_2171790</name>
</gene>
<sequence length="148" mass="17415">MTDNYTNKARSLAKIQITDKARSLAEIQIAKTKPTYQEVEQALINIIKAGLYYRKPKDGKFIQNYKERIKKLHQAEDPEVYILNSAITIFPNEDKYNKTMNDCKEWYGNDSKILNSFVELYKLYYKLAKDNFVKEAQIDKEAEDFLNL</sequence>
<dbReference type="EMBL" id="QKWP01000270">
    <property type="protein sequence ID" value="RIB23283.1"/>
    <property type="molecule type" value="Genomic_DNA"/>
</dbReference>
<evidence type="ECO:0000313" key="1">
    <source>
        <dbReference type="EMBL" id="RIB23283.1"/>
    </source>
</evidence>
<comment type="caution">
    <text evidence="1">The sequence shown here is derived from an EMBL/GenBank/DDBJ whole genome shotgun (WGS) entry which is preliminary data.</text>
</comment>
<organism evidence="1 2">
    <name type="scientific">Gigaspora rosea</name>
    <dbReference type="NCBI Taxonomy" id="44941"/>
    <lineage>
        <taxon>Eukaryota</taxon>
        <taxon>Fungi</taxon>
        <taxon>Fungi incertae sedis</taxon>
        <taxon>Mucoromycota</taxon>
        <taxon>Glomeromycotina</taxon>
        <taxon>Glomeromycetes</taxon>
        <taxon>Diversisporales</taxon>
        <taxon>Gigasporaceae</taxon>
        <taxon>Gigaspora</taxon>
    </lineage>
</organism>
<proteinExistence type="predicted"/>
<dbReference type="AlphaFoldDB" id="A0A397VTE6"/>
<keyword evidence="2" id="KW-1185">Reference proteome</keyword>
<dbReference type="OrthoDB" id="2322713at2759"/>